<protein>
    <submittedName>
        <fullName evidence="5">MarR family transcriptional regulator</fullName>
    </submittedName>
</protein>
<dbReference type="PRINTS" id="PR00598">
    <property type="entry name" value="HTHMARR"/>
</dbReference>
<dbReference type="SMART" id="SM00347">
    <property type="entry name" value="HTH_MARR"/>
    <property type="match status" value="1"/>
</dbReference>
<dbReference type="InterPro" id="IPR039422">
    <property type="entry name" value="MarR/SlyA-like"/>
</dbReference>
<keyword evidence="6" id="KW-1185">Reference proteome</keyword>
<dbReference type="SUPFAM" id="SSF46785">
    <property type="entry name" value="Winged helix' DNA-binding domain"/>
    <property type="match status" value="1"/>
</dbReference>
<evidence type="ECO:0000313" key="5">
    <source>
        <dbReference type="EMBL" id="MDT0603341.1"/>
    </source>
</evidence>
<gene>
    <name evidence="5" type="ORF">RM573_07010</name>
</gene>
<keyword evidence="3" id="KW-0804">Transcription</keyword>
<proteinExistence type="predicted"/>
<comment type="caution">
    <text evidence="5">The sequence shown here is derived from an EMBL/GenBank/DDBJ whole genome shotgun (WGS) entry which is preliminary data.</text>
</comment>
<name>A0ABU2ZZI0_9GAMM</name>
<feature type="domain" description="HTH marR-type" evidence="4">
    <location>
        <begin position="1"/>
        <end position="141"/>
    </location>
</feature>
<reference evidence="5 6" key="1">
    <citation type="submission" date="2023-09" db="EMBL/GenBank/DDBJ databases">
        <authorList>
            <person name="Rey-Velasco X."/>
        </authorList>
    </citation>
    <scope>NUCLEOTIDE SEQUENCE [LARGE SCALE GENOMIC DNA]</scope>
    <source>
        <strain evidence="5 6">W431</strain>
    </source>
</reference>
<dbReference type="InterPro" id="IPR055166">
    <property type="entry name" value="Transc_reg_Sar_Rot_HTH"/>
</dbReference>
<dbReference type="PROSITE" id="PS50995">
    <property type="entry name" value="HTH_MARR_2"/>
    <property type="match status" value="1"/>
</dbReference>
<dbReference type="InterPro" id="IPR036390">
    <property type="entry name" value="WH_DNA-bd_sf"/>
</dbReference>
<dbReference type="RefSeq" id="WP_311579337.1">
    <property type="nucleotide sequence ID" value="NZ_JAVRIF010000003.1"/>
</dbReference>
<evidence type="ECO:0000259" key="4">
    <source>
        <dbReference type="PROSITE" id="PS50995"/>
    </source>
</evidence>
<keyword evidence="1" id="KW-0805">Transcription regulation</keyword>
<evidence type="ECO:0000256" key="2">
    <source>
        <dbReference type="ARBA" id="ARBA00023125"/>
    </source>
</evidence>
<evidence type="ECO:0000256" key="1">
    <source>
        <dbReference type="ARBA" id="ARBA00023015"/>
    </source>
</evidence>
<dbReference type="PANTHER" id="PTHR33164:SF57">
    <property type="entry name" value="MARR-FAMILY TRANSCRIPTIONAL REGULATOR"/>
    <property type="match status" value="1"/>
</dbReference>
<dbReference type="Pfam" id="PF22381">
    <property type="entry name" value="Staph_reg_Sar_Rot"/>
    <property type="match status" value="1"/>
</dbReference>
<accession>A0ABU2ZZI0</accession>
<evidence type="ECO:0000256" key="3">
    <source>
        <dbReference type="ARBA" id="ARBA00023163"/>
    </source>
</evidence>
<dbReference type="Proteomes" id="UP001266357">
    <property type="component" value="Unassembled WGS sequence"/>
</dbReference>
<dbReference type="PANTHER" id="PTHR33164">
    <property type="entry name" value="TRANSCRIPTIONAL REGULATOR, MARR FAMILY"/>
    <property type="match status" value="1"/>
</dbReference>
<evidence type="ECO:0000313" key="6">
    <source>
        <dbReference type="Proteomes" id="UP001266357"/>
    </source>
</evidence>
<dbReference type="Gene3D" id="1.10.10.10">
    <property type="entry name" value="Winged helix-like DNA-binding domain superfamily/Winged helix DNA-binding domain"/>
    <property type="match status" value="1"/>
</dbReference>
<dbReference type="InterPro" id="IPR036388">
    <property type="entry name" value="WH-like_DNA-bd_sf"/>
</dbReference>
<organism evidence="5 6">
    <name type="scientific">Thalassotalea castellviae</name>
    <dbReference type="NCBI Taxonomy" id="3075612"/>
    <lineage>
        <taxon>Bacteria</taxon>
        <taxon>Pseudomonadati</taxon>
        <taxon>Pseudomonadota</taxon>
        <taxon>Gammaproteobacteria</taxon>
        <taxon>Alteromonadales</taxon>
        <taxon>Colwelliaceae</taxon>
        <taxon>Thalassotalea</taxon>
    </lineage>
</organism>
<sequence length="151" mass="17223">MNNLLNLTQFFPYQLAKLQAMISDSIAEIYLGEFNLSKQEWRVLAILANESSLNAKEIGNKTNLEKMPTSRAIKKLVQSKLLEKVSNTKDKRSTLLTLTEKGQTLFNQLAPLVKAREQEILSVLNSQERATLNETFRKLEKITEQISTQPK</sequence>
<dbReference type="EMBL" id="JAVRIF010000003">
    <property type="protein sequence ID" value="MDT0603341.1"/>
    <property type="molecule type" value="Genomic_DNA"/>
</dbReference>
<dbReference type="InterPro" id="IPR000835">
    <property type="entry name" value="HTH_MarR-typ"/>
</dbReference>
<keyword evidence="2" id="KW-0238">DNA-binding</keyword>